<dbReference type="EMBL" id="JAOPGA020000668">
    <property type="protein sequence ID" value="KAL0480557.1"/>
    <property type="molecule type" value="Genomic_DNA"/>
</dbReference>
<gene>
    <name evidence="6" type="ORF">AKO1_006806</name>
    <name evidence="5" type="ORF">AKO1_009587</name>
</gene>
<dbReference type="PANTHER" id="PTHR13495">
    <property type="entry name" value="NEFA-INTERACTING NUCLEAR PROTEIN NIP30"/>
    <property type="match status" value="1"/>
</dbReference>
<dbReference type="EMBL" id="JAOPGA020000507">
    <property type="protein sequence ID" value="KAL0479186.1"/>
    <property type="molecule type" value="Genomic_DNA"/>
</dbReference>
<feature type="region of interest" description="Disordered" evidence="3">
    <location>
        <begin position="157"/>
        <end position="210"/>
    </location>
</feature>
<keyword evidence="2" id="KW-0539">Nucleus</keyword>
<evidence type="ECO:0000313" key="5">
    <source>
        <dbReference type="EMBL" id="KAL0479186.1"/>
    </source>
</evidence>
<evidence type="ECO:0000259" key="4">
    <source>
        <dbReference type="Pfam" id="PF10187"/>
    </source>
</evidence>
<dbReference type="Pfam" id="PF10187">
    <property type="entry name" value="FAM192A_Fyv6_N"/>
    <property type="match status" value="1"/>
</dbReference>
<keyword evidence="7" id="KW-1185">Reference proteome</keyword>
<dbReference type="Proteomes" id="UP001431209">
    <property type="component" value="Unassembled WGS sequence"/>
</dbReference>
<protein>
    <recommendedName>
        <fullName evidence="4">FAM192A/Fyv6 N-terminal domain-containing protein</fullName>
    </recommendedName>
</protein>
<accession>A0AAW2YNY0</accession>
<dbReference type="GO" id="GO:0005634">
    <property type="term" value="C:nucleus"/>
    <property type="evidence" value="ECO:0007669"/>
    <property type="project" value="UniProtKB-SubCell"/>
</dbReference>
<comment type="subcellular location">
    <subcellularLocation>
        <location evidence="1">Nucleus</location>
    </subcellularLocation>
</comment>
<evidence type="ECO:0000313" key="7">
    <source>
        <dbReference type="Proteomes" id="UP001431209"/>
    </source>
</evidence>
<dbReference type="AlphaFoldDB" id="A0AAW2YNY0"/>
<evidence type="ECO:0000256" key="3">
    <source>
        <dbReference type="SAM" id="MobiDB-lite"/>
    </source>
</evidence>
<dbReference type="InterPro" id="IPR039845">
    <property type="entry name" value="FAM192A"/>
</dbReference>
<evidence type="ECO:0000313" key="6">
    <source>
        <dbReference type="EMBL" id="KAL0480557.1"/>
    </source>
</evidence>
<feature type="region of interest" description="Disordered" evidence="3">
    <location>
        <begin position="1"/>
        <end position="41"/>
    </location>
</feature>
<proteinExistence type="predicted"/>
<organism evidence="5 7">
    <name type="scientific">Acrasis kona</name>
    <dbReference type="NCBI Taxonomy" id="1008807"/>
    <lineage>
        <taxon>Eukaryota</taxon>
        <taxon>Discoba</taxon>
        <taxon>Heterolobosea</taxon>
        <taxon>Tetramitia</taxon>
        <taxon>Eutetramitia</taxon>
        <taxon>Acrasidae</taxon>
        <taxon>Acrasis</taxon>
    </lineage>
</organism>
<sequence>MNIQDKPTDSYLGKTNFTNRDNHGFVRSTGMKPAVHTNNGEVARRPLWEQLKESRELKEQEDEERFRNLAPRGLDQDDIQFLNEHKDRQLKKDRDVRDHDEQAAMQFSRDVATSVITIEDKNRELELMKNANNQISDKKPTTIKTAELDLERSKVVIITKKNKGDKTSKKKKRTSDDDGSNNKKQKVDHPPVSSLLIANYGSSDEDDKKE</sequence>
<name>A0AAW2YNY0_9EUKA</name>
<reference evidence="5 7" key="1">
    <citation type="submission" date="2024-03" db="EMBL/GenBank/DDBJ databases">
        <title>The Acrasis kona genome and developmental transcriptomes reveal deep origins of eukaryotic multicellular pathways.</title>
        <authorList>
            <person name="Sheikh S."/>
            <person name="Fu C.-J."/>
            <person name="Brown M.W."/>
            <person name="Baldauf S.L."/>
        </authorList>
    </citation>
    <scope>NUCLEOTIDE SEQUENCE [LARGE SCALE GENOMIC DNA]</scope>
    <source>
        <strain evidence="5 7">ATCC MYA-3509</strain>
    </source>
</reference>
<dbReference type="PANTHER" id="PTHR13495:SF0">
    <property type="entry name" value="PSME3-INTERACTING PROTEIN"/>
    <property type="match status" value="1"/>
</dbReference>
<evidence type="ECO:0000256" key="2">
    <source>
        <dbReference type="ARBA" id="ARBA00023242"/>
    </source>
</evidence>
<dbReference type="InterPro" id="IPR019331">
    <property type="entry name" value="FAM192A/Fyv6_N"/>
</dbReference>
<evidence type="ECO:0000256" key="1">
    <source>
        <dbReference type="ARBA" id="ARBA00004123"/>
    </source>
</evidence>
<feature type="domain" description="FAM192A/Fyv6 N-terminal" evidence="4">
    <location>
        <begin position="36"/>
        <end position="107"/>
    </location>
</feature>
<comment type="caution">
    <text evidence="5">The sequence shown here is derived from an EMBL/GenBank/DDBJ whole genome shotgun (WGS) entry which is preliminary data.</text>
</comment>